<evidence type="ECO:0000256" key="1">
    <source>
        <dbReference type="SAM" id="MobiDB-lite"/>
    </source>
</evidence>
<accession>A0A7S4V0N8</accession>
<protein>
    <submittedName>
        <fullName evidence="2">Uncharacterized protein</fullName>
    </submittedName>
</protein>
<feature type="compositionally biased region" description="Polar residues" evidence="1">
    <location>
        <begin position="82"/>
        <end position="98"/>
    </location>
</feature>
<organism evidence="2">
    <name type="scientific">Guillardia theta</name>
    <name type="common">Cryptophyte</name>
    <name type="synonym">Cryptomonas phi</name>
    <dbReference type="NCBI Taxonomy" id="55529"/>
    <lineage>
        <taxon>Eukaryota</taxon>
        <taxon>Cryptophyceae</taxon>
        <taxon>Pyrenomonadales</taxon>
        <taxon>Geminigeraceae</taxon>
        <taxon>Guillardia</taxon>
    </lineage>
</organism>
<name>A0A7S4V0N8_GUITH</name>
<feature type="region of interest" description="Disordered" evidence="1">
    <location>
        <begin position="39"/>
        <end position="107"/>
    </location>
</feature>
<evidence type="ECO:0000313" key="2">
    <source>
        <dbReference type="EMBL" id="CAE2340478.1"/>
    </source>
</evidence>
<feature type="compositionally biased region" description="Basic and acidic residues" evidence="1">
    <location>
        <begin position="51"/>
        <end position="70"/>
    </location>
</feature>
<sequence length="107" mass="11724">MDVVDMRKPWLQQRTSRSEPDTGDLLDIPAAVALANYVPPEGYDCDPESEASDHSTANHEPQDGSPKESDFNPDAAFDHPTGNDQKPSVTKRSASPIDSWSGRKKQS</sequence>
<reference evidence="2" key="1">
    <citation type="submission" date="2021-01" db="EMBL/GenBank/DDBJ databases">
        <authorList>
            <person name="Corre E."/>
            <person name="Pelletier E."/>
            <person name="Niang G."/>
            <person name="Scheremetjew M."/>
            <person name="Finn R."/>
            <person name="Kale V."/>
            <person name="Holt S."/>
            <person name="Cochrane G."/>
            <person name="Meng A."/>
            <person name="Brown T."/>
            <person name="Cohen L."/>
        </authorList>
    </citation>
    <scope>NUCLEOTIDE SEQUENCE</scope>
    <source>
        <strain evidence="2">CCMP 2712</strain>
    </source>
</reference>
<gene>
    <name evidence="2" type="ORF">GTHE00462_LOCUS38855</name>
</gene>
<dbReference type="EMBL" id="HBKN01049742">
    <property type="protein sequence ID" value="CAE2340478.1"/>
    <property type="molecule type" value="Transcribed_RNA"/>
</dbReference>
<feature type="region of interest" description="Disordered" evidence="1">
    <location>
        <begin position="1"/>
        <end position="26"/>
    </location>
</feature>
<dbReference type="AlphaFoldDB" id="A0A7S4V0N8"/>
<proteinExistence type="predicted"/>